<gene>
    <name evidence="1" type="ORF">KME60_09785</name>
</gene>
<dbReference type="EMBL" id="JAHHGZ010000008">
    <property type="protein sequence ID" value="MBW4667709.1"/>
    <property type="molecule type" value="Genomic_DNA"/>
</dbReference>
<protein>
    <submittedName>
        <fullName evidence="1">Uncharacterized protein</fullName>
    </submittedName>
</protein>
<organism evidence="1 2">
    <name type="scientific">Cyanomargarita calcarea GSE-NOS-MK-12-04C</name>
    <dbReference type="NCBI Taxonomy" id="2839659"/>
    <lineage>
        <taxon>Bacteria</taxon>
        <taxon>Bacillati</taxon>
        <taxon>Cyanobacteriota</taxon>
        <taxon>Cyanophyceae</taxon>
        <taxon>Nostocales</taxon>
        <taxon>Cyanomargaritaceae</taxon>
        <taxon>Cyanomargarita</taxon>
    </lineage>
</organism>
<reference evidence="1" key="2">
    <citation type="journal article" date="2022" name="Microbiol. Resour. Announc.">
        <title>Metagenome Sequencing to Explore Phylogenomics of Terrestrial Cyanobacteria.</title>
        <authorList>
            <person name="Ward R.D."/>
            <person name="Stajich J.E."/>
            <person name="Johansen J.R."/>
            <person name="Huntemann M."/>
            <person name="Clum A."/>
            <person name="Foster B."/>
            <person name="Foster B."/>
            <person name="Roux S."/>
            <person name="Palaniappan K."/>
            <person name="Varghese N."/>
            <person name="Mukherjee S."/>
            <person name="Reddy T.B.K."/>
            <person name="Daum C."/>
            <person name="Copeland A."/>
            <person name="Chen I.A."/>
            <person name="Ivanova N.N."/>
            <person name="Kyrpides N.C."/>
            <person name="Shapiro N."/>
            <person name="Eloe-Fadrosh E.A."/>
            <person name="Pietrasiak N."/>
        </authorList>
    </citation>
    <scope>NUCLEOTIDE SEQUENCE</scope>
    <source>
        <strain evidence="1">GSE-NOS-MK-12-04C</strain>
    </source>
</reference>
<sequence>MQTKGTADTQSIEQVWYYFFEISGLAIYTRVVQVVENCKLIRCVFMARRRPQPPNNGQPIKTESGGTRLRKLKIKIKINKESKPNKLDKTT</sequence>
<evidence type="ECO:0000313" key="1">
    <source>
        <dbReference type="EMBL" id="MBW4667709.1"/>
    </source>
</evidence>
<name>A0A951US96_9CYAN</name>
<reference evidence="1" key="1">
    <citation type="submission" date="2021-05" db="EMBL/GenBank/DDBJ databases">
        <authorList>
            <person name="Pietrasiak N."/>
            <person name="Ward R."/>
            <person name="Stajich J.E."/>
            <person name="Kurbessoian T."/>
        </authorList>
    </citation>
    <scope>NUCLEOTIDE SEQUENCE</scope>
    <source>
        <strain evidence="1">GSE-NOS-MK-12-04C</strain>
    </source>
</reference>
<comment type="caution">
    <text evidence="1">The sequence shown here is derived from an EMBL/GenBank/DDBJ whole genome shotgun (WGS) entry which is preliminary data.</text>
</comment>
<evidence type="ECO:0000313" key="2">
    <source>
        <dbReference type="Proteomes" id="UP000729701"/>
    </source>
</evidence>
<accession>A0A951US96</accession>
<proteinExistence type="predicted"/>
<dbReference type="Proteomes" id="UP000729701">
    <property type="component" value="Unassembled WGS sequence"/>
</dbReference>
<dbReference type="AlphaFoldDB" id="A0A951US96"/>